<comment type="caution">
    <text evidence="2">The sequence shown here is derived from an EMBL/GenBank/DDBJ whole genome shotgun (WGS) entry which is preliminary data.</text>
</comment>
<evidence type="ECO:0000256" key="1">
    <source>
        <dbReference type="SAM" id="MobiDB-lite"/>
    </source>
</evidence>
<proteinExistence type="predicted"/>
<dbReference type="EMBL" id="BLXT01008183">
    <property type="protein sequence ID" value="GFO46275.1"/>
    <property type="molecule type" value="Genomic_DNA"/>
</dbReference>
<dbReference type="AlphaFoldDB" id="A0AAV4DQE3"/>
<feature type="region of interest" description="Disordered" evidence="1">
    <location>
        <begin position="1"/>
        <end position="47"/>
    </location>
</feature>
<keyword evidence="3" id="KW-1185">Reference proteome</keyword>
<evidence type="ECO:0000313" key="2">
    <source>
        <dbReference type="EMBL" id="GFO46275.1"/>
    </source>
</evidence>
<name>A0AAV4DQE3_9GAST</name>
<organism evidence="2 3">
    <name type="scientific">Plakobranchus ocellatus</name>
    <dbReference type="NCBI Taxonomy" id="259542"/>
    <lineage>
        <taxon>Eukaryota</taxon>
        <taxon>Metazoa</taxon>
        <taxon>Spiralia</taxon>
        <taxon>Lophotrochozoa</taxon>
        <taxon>Mollusca</taxon>
        <taxon>Gastropoda</taxon>
        <taxon>Heterobranchia</taxon>
        <taxon>Euthyneura</taxon>
        <taxon>Panpulmonata</taxon>
        <taxon>Sacoglossa</taxon>
        <taxon>Placobranchoidea</taxon>
        <taxon>Plakobranchidae</taxon>
        <taxon>Plakobranchus</taxon>
    </lineage>
</organism>
<dbReference type="Proteomes" id="UP000735302">
    <property type="component" value="Unassembled WGS sequence"/>
</dbReference>
<sequence length="217" mass="23830">MPGFQAVRQAKPPKAGTQTRDRRVSADPRLISLSTVPPISSEEKEKRTRSTLFTRVILILCLATVKEFRGCQSGQICSRCVARLADGPTGDKCKQNLAVMEQCNGPVPSREIPRIGAENEIHSRFTSKHSNKPKASSIVEENDMNTASNCMYCLQQYLGSRRVVNLWIRARTPVFSDERVHDLLVQDLSSHRGGVGGIVDSESTLRSAGNPVNVALA</sequence>
<accession>A0AAV4DQE3</accession>
<evidence type="ECO:0000313" key="3">
    <source>
        <dbReference type="Proteomes" id="UP000735302"/>
    </source>
</evidence>
<gene>
    <name evidence="2" type="ORF">PoB_007278000</name>
</gene>
<reference evidence="2 3" key="1">
    <citation type="journal article" date="2021" name="Elife">
        <title>Chloroplast acquisition without the gene transfer in kleptoplastic sea slugs, Plakobranchus ocellatus.</title>
        <authorList>
            <person name="Maeda T."/>
            <person name="Takahashi S."/>
            <person name="Yoshida T."/>
            <person name="Shimamura S."/>
            <person name="Takaki Y."/>
            <person name="Nagai Y."/>
            <person name="Toyoda A."/>
            <person name="Suzuki Y."/>
            <person name="Arimoto A."/>
            <person name="Ishii H."/>
            <person name="Satoh N."/>
            <person name="Nishiyama T."/>
            <person name="Hasebe M."/>
            <person name="Maruyama T."/>
            <person name="Minagawa J."/>
            <person name="Obokata J."/>
            <person name="Shigenobu S."/>
        </authorList>
    </citation>
    <scope>NUCLEOTIDE SEQUENCE [LARGE SCALE GENOMIC DNA]</scope>
</reference>
<protein>
    <submittedName>
        <fullName evidence="2">Uncharacterized protein</fullName>
    </submittedName>
</protein>